<feature type="binding site" evidence="8">
    <location>
        <position position="194"/>
    </location>
    <ligand>
        <name>substrate</name>
    </ligand>
</feature>
<dbReference type="GO" id="GO:0008837">
    <property type="term" value="F:diaminopimelate epimerase activity"/>
    <property type="evidence" value="ECO:0007669"/>
    <property type="project" value="UniProtKB-UniRule"/>
</dbReference>
<sequence length="277" mass="30039">MLRKFVKMEGAGNDYIYFDCLREPLASPENLAVRLSDRHRGIGGDGIVLICPSGRADAKMRMFNADGSEGKMCGNAIRCVGKYLFESGAVPKSEMEIETLSGIKRLWLFPEGGTVRRVRVDMGKAEFAAAKIPVNLPSAQIIDYPLRLAGMQRRITCVSMGNPHCVVFEDPDGIELDAVGPLFENASVFPQRVNTEFVQKTGERSLKMRVWERGSGETLACGTGACAAAAASVAIGMFPRGEDITVRLPGGELVVNVGDRVLMTGEARMVFTGETEL</sequence>
<dbReference type="UniPathway" id="UPA00034">
    <property type="reaction ID" value="UER00025"/>
</dbReference>
<comment type="subcellular location">
    <subcellularLocation>
        <location evidence="8">Cytoplasm</location>
    </subcellularLocation>
</comment>
<dbReference type="InterPro" id="IPR018510">
    <property type="entry name" value="DAP_epimerase_AS"/>
</dbReference>
<dbReference type="GO" id="GO:0009089">
    <property type="term" value="P:lysine biosynthetic process via diaminopimelate"/>
    <property type="evidence" value="ECO:0007669"/>
    <property type="project" value="UniProtKB-UniRule"/>
</dbReference>
<evidence type="ECO:0000256" key="8">
    <source>
        <dbReference type="HAMAP-Rule" id="MF_00197"/>
    </source>
</evidence>
<evidence type="ECO:0000256" key="2">
    <source>
        <dbReference type="ARBA" id="ARBA00010219"/>
    </source>
</evidence>
<feature type="binding site" evidence="8">
    <location>
        <position position="162"/>
    </location>
    <ligand>
        <name>substrate</name>
    </ligand>
</feature>
<accession>A0A4Q2K673</accession>
<evidence type="ECO:0000313" key="11">
    <source>
        <dbReference type="Proteomes" id="UP000291269"/>
    </source>
</evidence>
<dbReference type="InterPro" id="IPR001653">
    <property type="entry name" value="DAP_epimerase_DapF"/>
</dbReference>
<dbReference type="AlphaFoldDB" id="A0A4Q2K673"/>
<protein>
    <recommendedName>
        <fullName evidence="3 8">Diaminopimelate epimerase</fullName>
        <shortName evidence="8">DAP epimerase</shortName>
        <ecNumber evidence="3 8">5.1.1.7</ecNumber>
    </recommendedName>
    <alternativeName>
        <fullName evidence="8">PLP-independent amino acid racemase</fullName>
    </alternativeName>
</protein>
<dbReference type="EC" id="5.1.1.7" evidence="3 8"/>
<feature type="site" description="Could be important to modulate the pK values of the two catalytic cysteine residues" evidence="8">
    <location>
        <position position="212"/>
    </location>
</feature>
<dbReference type="GO" id="GO:0005829">
    <property type="term" value="C:cytosol"/>
    <property type="evidence" value="ECO:0007669"/>
    <property type="project" value="TreeGrafter"/>
</dbReference>
<gene>
    <name evidence="8" type="primary">dapF</name>
    <name evidence="10" type="ORF">ESZ91_09385</name>
</gene>
<comment type="catalytic activity">
    <reaction evidence="7 8">
        <text>(2S,6S)-2,6-diaminopimelate = meso-2,6-diaminopimelate</text>
        <dbReference type="Rhea" id="RHEA:15393"/>
        <dbReference type="ChEBI" id="CHEBI:57609"/>
        <dbReference type="ChEBI" id="CHEBI:57791"/>
        <dbReference type="EC" id="5.1.1.7"/>
    </reaction>
</comment>
<feature type="binding site" evidence="8">
    <location>
        <position position="13"/>
    </location>
    <ligand>
        <name>substrate</name>
    </ligand>
</feature>
<dbReference type="PANTHER" id="PTHR31689">
    <property type="entry name" value="DIAMINOPIMELATE EPIMERASE, CHLOROPLASTIC"/>
    <property type="match status" value="1"/>
</dbReference>
<dbReference type="Proteomes" id="UP000291269">
    <property type="component" value="Unassembled WGS sequence"/>
</dbReference>
<name>A0A4Q2K673_9FIRM</name>
<keyword evidence="5 8" id="KW-0457">Lysine biosynthesis</keyword>
<dbReference type="HAMAP" id="MF_00197">
    <property type="entry name" value="DAP_epimerase"/>
    <property type="match status" value="1"/>
</dbReference>
<evidence type="ECO:0000313" key="10">
    <source>
        <dbReference type="EMBL" id="RXZ58259.1"/>
    </source>
</evidence>
<comment type="similarity">
    <text evidence="2 8">Belongs to the diaminopimelate epimerase family.</text>
</comment>
<organism evidence="10 11">
    <name type="scientific">Candidatus Borkfalkia ceftriaxoniphila</name>
    <dbReference type="NCBI Taxonomy" id="2508949"/>
    <lineage>
        <taxon>Bacteria</taxon>
        <taxon>Bacillati</taxon>
        <taxon>Bacillota</taxon>
        <taxon>Clostridia</taxon>
        <taxon>Christensenellales</taxon>
        <taxon>Christensenellaceae</taxon>
        <taxon>Candidatus Borkfalkia</taxon>
    </lineage>
</organism>
<dbReference type="EMBL" id="SDOZ01000003">
    <property type="protein sequence ID" value="RXZ58259.1"/>
    <property type="molecule type" value="Genomic_DNA"/>
</dbReference>
<dbReference type="SUPFAM" id="SSF54506">
    <property type="entry name" value="Diaminopimelate epimerase-like"/>
    <property type="match status" value="1"/>
</dbReference>
<evidence type="ECO:0000256" key="4">
    <source>
        <dbReference type="ARBA" id="ARBA00022605"/>
    </source>
</evidence>
<dbReference type="NCBIfam" id="TIGR00652">
    <property type="entry name" value="DapF"/>
    <property type="match status" value="1"/>
</dbReference>
<evidence type="ECO:0000256" key="7">
    <source>
        <dbReference type="ARBA" id="ARBA00051712"/>
    </source>
</evidence>
<keyword evidence="4 8" id="KW-0028">Amino-acid biosynthesis</keyword>
<feature type="binding site" evidence="8">
    <location>
        <begin position="222"/>
        <end position="223"/>
    </location>
    <ligand>
        <name>substrate</name>
    </ligand>
</feature>
<comment type="caution">
    <text evidence="10">The sequence shown here is derived from an EMBL/GenBank/DDBJ whole genome shotgun (WGS) entry which is preliminary data.</text>
</comment>
<keyword evidence="8" id="KW-0963">Cytoplasm</keyword>
<evidence type="ECO:0000256" key="5">
    <source>
        <dbReference type="ARBA" id="ARBA00023154"/>
    </source>
</evidence>
<keyword evidence="6 8" id="KW-0413">Isomerase</keyword>
<dbReference type="OrthoDB" id="9805408at2"/>
<feature type="active site" description="Proton donor" evidence="8">
    <location>
        <position position="73"/>
    </location>
</feature>
<comment type="subunit">
    <text evidence="8">Homodimer.</text>
</comment>
<feature type="active site" evidence="9">
    <location>
        <position position="73"/>
    </location>
</feature>
<feature type="binding site" evidence="8">
    <location>
        <begin position="212"/>
        <end position="213"/>
    </location>
    <ligand>
        <name>substrate</name>
    </ligand>
</feature>
<dbReference type="Pfam" id="PF01678">
    <property type="entry name" value="DAP_epimerase"/>
    <property type="match status" value="2"/>
</dbReference>
<reference evidence="10 11" key="1">
    <citation type="journal article" date="2019" name="Gut">
        <title>Antibiotics-induced monodominance of a novel gut bacterial order.</title>
        <authorList>
            <person name="Hildebrand F."/>
            <person name="Moitinho-Silva L."/>
            <person name="Blasche S."/>
            <person name="Jahn M.T."/>
            <person name="Gossmann T.I."/>
            <person name="Heuerta-Cepas J."/>
            <person name="Hercog R."/>
            <person name="Luetge M."/>
            <person name="Bahram M."/>
            <person name="Pryszlak A."/>
            <person name="Alves R.J."/>
            <person name="Waszak S.M."/>
            <person name="Zhu A."/>
            <person name="Ye L."/>
            <person name="Costea P.I."/>
            <person name="Aalvink S."/>
            <person name="Belzer C."/>
            <person name="Forslund S.K."/>
            <person name="Sunagawa S."/>
            <person name="Hentschel U."/>
            <person name="Merten C."/>
            <person name="Patil K.R."/>
            <person name="Benes V."/>
            <person name="Bork P."/>
        </authorList>
    </citation>
    <scope>NUCLEOTIDE SEQUENCE [LARGE SCALE GENOMIC DNA]</scope>
    <source>
        <strain evidence="10 11">HDS1380</strain>
    </source>
</reference>
<feature type="site" description="Could be important to modulate the pK values of the two catalytic cysteine residues" evidence="8">
    <location>
        <position position="164"/>
    </location>
</feature>
<dbReference type="PANTHER" id="PTHR31689:SF0">
    <property type="entry name" value="DIAMINOPIMELATE EPIMERASE"/>
    <property type="match status" value="1"/>
</dbReference>
<keyword evidence="11" id="KW-1185">Reference proteome</keyword>
<feature type="active site" description="Proton acceptor" evidence="8">
    <location>
        <position position="221"/>
    </location>
</feature>
<evidence type="ECO:0000256" key="9">
    <source>
        <dbReference type="PROSITE-ProRule" id="PRU10125"/>
    </source>
</evidence>
<feature type="binding site" evidence="8">
    <location>
        <begin position="74"/>
        <end position="75"/>
    </location>
    <ligand>
        <name>substrate</name>
    </ligand>
</feature>
<comment type="function">
    <text evidence="8">Catalyzes the stereoinversion of LL-2,6-diaminopimelate (L,L-DAP) to meso-diaminopimelate (meso-DAP), a precursor of L-lysine and an essential component of the bacterial peptidoglycan.</text>
</comment>
<proteinExistence type="inferred from homology"/>
<dbReference type="PROSITE" id="PS01326">
    <property type="entry name" value="DAP_EPIMERASE"/>
    <property type="match status" value="1"/>
</dbReference>
<comment type="pathway">
    <text evidence="1 8">Amino-acid biosynthesis; L-lysine biosynthesis via DAP pathway; DL-2,6-diaminopimelate from LL-2,6-diaminopimelate: step 1/1.</text>
</comment>
<dbReference type="RefSeq" id="WP_129226587.1">
    <property type="nucleotide sequence ID" value="NZ_SDOZ01000003.1"/>
</dbReference>
<comment type="caution">
    <text evidence="8">Lacks conserved residue(s) required for the propagation of feature annotation.</text>
</comment>
<evidence type="ECO:0000256" key="3">
    <source>
        <dbReference type="ARBA" id="ARBA00013080"/>
    </source>
</evidence>
<dbReference type="Gene3D" id="3.10.310.10">
    <property type="entry name" value="Diaminopimelate Epimerase, Chain A, domain 1"/>
    <property type="match status" value="2"/>
</dbReference>
<evidence type="ECO:0000256" key="1">
    <source>
        <dbReference type="ARBA" id="ARBA00005196"/>
    </source>
</evidence>
<evidence type="ECO:0000256" key="6">
    <source>
        <dbReference type="ARBA" id="ARBA00023235"/>
    </source>
</evidence>
<feature type="binding site" evidence="8">
    <location>
        <position position="64"/>
    </location>
    <ligand>
        <name>substrate</name>
    </ligand>
</feature>